<dbReference type="AlphaFoldDB" id="A0A4P1R223"/>
<feature type="transmembrane region" description="Helical" evidence="1">
    <location>
        <begin position="223"/>
        <end position="245"/>
    </location>
</feature>
<proteinExistence type="predicted"/>
<keyword evidence="1" id="KW-0812">Transmembrane</keyword>
<dbReference type="Gramene" id="OIV99837">
    <property type="protein sequence ID" value="OIV99837"/>
    <property type="gene ID" value="TanjilG_26175"/>
</dbReference>
<protein>
    <submittedName>
        <fullName evidence="2">Uncharacterized protein</fullName>
    </submittedName>
</protein>
<evidence type="ECO:0000256" key="1">
    <source>
        <dbReference type="SAM" id="Phobius"/>
    </source>
</evidence>
<keyword evidence="1" id="KW-1133">Transmembrane helix</keyword>
<dbReference type="EMBL" id="CM007372">
    <property type="protein sequence ID" value="OIV99837.1"/>
    <property type="molecule type" value="Genomic_DNA"/>
</dbReference>
<gene>
    <name evidence="2" type="ORF">TanjilG_26175</name>
</gene>
<evidence type="ECO:0000313" key="2">
    <source>
        <dbReference type="EMBL" id="OIV99837.1"/>
    </source>
</evidence>
<reference evidence="2 3" key="1">
    <citation type="journal article" date="2017" name="Plant Biotechnol. J.">
        <title>A comprehensive draft genome sequence for lupin (Lupinus angustifolius), an emerging health food: insights into plant-microbe interactions and legume evolution.</title>
        <authorList>
            <person name="Hane J.K."/>
            <person name="Ming Y."/>
            <person name="Kamphuis L.G."/>
            <person name="Nelson M.N."/>
            <person name="Garg G."/>
            <person name="Atkins C.A."/>
            <person name="Bayer P.E."/>
            <person name="Bravo A."/>
            <person name="Bringans S."/>
            <person name="Cannon S."/>
            <person name="Edwards D."/>
            <person name="Foley R."/>
            <person name="Gao L.L."/>
            <person name="Harrison M.J."/>
            <person name="Huang W."/>
            <person name="Hurgobin B."/>
            <person name="Li S."/>
            <person name="Liu C.W."/>
            <person name="McGrath A."/>
            <person name="Morahan G."/>
            <person name="Murray J."/>
            <person name="Weller J."/>
            <person name="Jian J."/>
            <person name="Singh K.B."/>
        </authorList>
    </citation>
    <scope>NUCLEOTIDE SEQUENCE [LARGE SCALE GENOMIC DNA]</scope>
    <source>
        <strain evidence="3">cv. Tanjil</strain>
        <tissue evidence="2">Whole plant</tissue>
    </source>
</reference>
<dbReference type="STRING" id="3871.A0A4P1R223"/>
<organism evidence="2 3">
    <name type="scientific">Lupinus angustifolius</name>
    <name type="common">Narrow-leaved blue lupine</name>
    <dbReference type="NCBI Taxonomy" id="3871"/>
    <lineage>
        <taxon>Eukaryota</taxon>
        <taxon>Viridiplantae</taxon>
        <taxon>Streptophyta</taxon>
        <taxon>Embryophyta</taxon>
        <taxon>Tracheophyta</taxon>
        <taxon>Spermatophyta</taxon>
        <taxon>Magnoliopsida</taxon>
        <taxon>eudicotyledons</taxon>
        <taxon>Gunneridae</taxon>
        <taxon>Pentapetalae</taxon>
        <taxon>rosids</taxon>
        <taxon>fabids</taxon>
        <taxon>Fabales</taxon>
        <taxon>Fabaceae</taxon>
        <taxon>Papilionoideae</taxon>
        <taxon>50 kb inversion clade</taxon>
        <taxon>genistoids sensu lato</taxon>
        <taxon>core genistoids</taxon>
        <taxon>Genisteae</taxon>
        <taxon>Lupinus</taxon>
    </lineage>
</organism>
<sequence length="263" mass="29893">MRIVVRSLWQLRGPFQSQTYTLISGRVVETPHHFENCYHIHTSAYRATHPTEANFVKNPSFTITTIFSIDAAKLTNENSKLVFRLMEFVVLVTETNRAGPRIENERRIANGELAEGDACQKHKGLSDPLDVVAGEVSAEAILLCLDEFMVTDALILNCLFGHLLAKELCYMRIVTISEAIQMAPRTASRSRKNDESDLCVDNELGFAKDHTISRYNVHKKPSYLLIFVTMIWSSQSTFTLLPTIWNMDELDPNWLMLLNDIVT</sequence>
<dbReference type="Proteomes" id="UP000188354">
    <property type="component" value="Chromosome LG12"/>
</dbReference>
<keyword evidence="3" id="KW-1185">Reference proteome</keyword>
<evidence type="ECO:0000313" key="3">
    <source>
        <dbReference type="Proteomes" id="UP000188354"/>
    </source>
</evidence>
<accession>A0A4P1R223</accession>
<keyword evidence="1" id="KW-0472">Membrane</keyword>
<name>A0A4P1R223_LUPAN</name>